<keyword evidence="3" id="KW-0812">Transmembrane</keyword>
<dbReference type="GO" id="GO:0016020">
    <property type="term" value="C:membrane"/>
    <property type="evidence" value="ECO:0007669"/>
    <property type="project" value="UniProtKB-SubCell"/>
</dbReference>
<dbReference type="EMBL" id="GL988041">
    <property type="protein sequence ID" value="EGS21797.1"/>
    <property type="molecule type" value="Genomic_DNA"/>
</dbReference>
<reference evidence="6 7" key="1">
    <citation type="journal article" date="2011" name="Cell">
        <title>Insight into structure and assembly of the nuclear pore complex by utilizing the genome of a eukaryotic thermophile.</title>
        <authorList>
            <person name="Amlacher S."/>
            <person name="Sarges P."/>
            <person name="Flemming D."/>
            <person name="van Noort V."/>
            <person name="Kunze R."/>
            <person name="Devos D.P."/>
            <person name="Arumugam M."/>
            <person name="Bork P."/>
            <person name="Hurt E."/>
        </authorList>
    </citation>
    <scope>NUCLEOTIDE SEQUENCE [LARGE SCALE GENOMIC DNA]</scope>
    <source>
        <strain evidence="7">DSM 1495 / CBS 144.50 / IMI 039719</strain>
    </source>
</reference>
<dbReference type="PANTHER" id="PTHR21659:SF112">
    <property type="entry name" value="PROTEIN SNA2-RELATED"/>
    <property type="match status" value="1"/>
</dbReference>
<evidence type="ECO:0000313" key="6">
    <source>
        <dbReference type="EMBL" id="EGS21797.1"/>
    </source>
</evidence>
<comment type="subcellular location">
    <subcellularLocation>
        <location evidence="1">Membrane</location>
    </subcellularLocation>
</comment>
<gene>
    <name evidence="6" type="ORF">CTHT_0036650</name>
</gene>
<evidence type="ECO:0000256" key="2">
    <source>
        <dbReference type="ARBA" id="ARBA00009530"/>
    </source>
</evidence>
<dbReference type="KEGG" id="cthr:CTHT_0036650"/>
<name>G0S7K6_CHATD</name>
<dbReference type="Pfam" id="PF01679">
    <property type="entry name" value="Pmp3"/>
    <property type="match status" value="1"/>
</dbReference>
<dbReference type="PANTHER" id="PTHR21659">
    <property type="entry name" value="HYDROPHOBIC PROTEIN RCI2 LOW TEMPERATURE AND SALT RESPONSIVE PROTEIN LTI6 -RELATED"/>
    <property type="match status" value="1"/>
</dbReference>
<evidence type="ECO:0000313" key="7">
    <source>
        <dbReference type="Proteomes" id="UP000008066"/>
    </source>
</evidence>
<protein>
    <submittedName>
        <fullName evidence="6">Uncharacterized protein</fullName>
    </submittedName>
</protein>
<dbReference type="InterPro" id="IPR000612">
    <property type="entry name" value="PMP3"/>
</dbReference>
<accession>G0S7K6</accession>
<dbReference type="RefSeq" id="XP_006694093.1">
    <property type="nucleotide sequence ID" value="XM_006694030.1"/>
</dbReference>
<keyword evidence="5" id="KW-0472">Membrane</keyword>
<proteinExistence type="inferred from homology"/>
<evidence type="ECO:0000256" key="5">
    <source>
        <dbReference type="ARBA" id="ARBA00023136"/>
    </source>
</evidence>
<keyword evidence="4" id="KW-1133">Transmembrane helix</keyword>
<dbReference type="HOGENOM" id="CLU_107649_6_2_1"/>
<evidence type="ECO:0000256" key="3">
    <source>
        <dbReference type="ARBA" id="ARBA00022692"/>
    </source>
</evidence>
<evidence type="ECO:0000256" key="4">
    <source>
        <dbReference type="ARBA" id="ARBA00022989"/>
    </source>
</evidence>
<dbReference type="Proteomes" id="UP000008066">
    <property type="component" value="Unassembled WGS sequence"/>
</dbReference>
<organism evidence="7">
    <name type="scientific">Chaetomium thermophilum (strain DSM 1495 / CBS 144.50 / IMI 039719)</name>
    <name type="common">Thermochaetoides thermophila</name>
    <dbReference type="NCBI Taxonomy" id="759272"/>
    <lineage>
        <taxon>Eukaryota</taxon>
        <taxon>Fungi</taxon>
        <taxon>Dikarya</taxon>
        <taxon>Ascomycota</taxon>
        <taxon>Pezizomycotina</taxon>
        <taxon>Sordariomycetes</taxon>
        <taxon>Sordariomycetidae</taxon>
        <taxon>Sordariales</taxon>
        <taxon>Chaetomiaceae</taxon>
        <taxon>Thermochaetoides</taxon>
    </lineage>
</organism>
<keyword evidence="7" id="KW-1185">Reference proteome</keyword>
<evidence type="ECO:0000256" key="1">
    <source>
        <dbReference type="ARBA" id="ARBA00004370"/>
    </source>
</evidence>
<sequence length="70" mass="7561">MGFVANTVLYISSLIIPPLAVYLKKGATKDLAINTGFTILGWVPGMLHAFQDASRQDDKHARTVGLFKAA</sequence>
<comment type="similarity">
    <text evidence="2">Belongs to the UPF0057 (PMP3) family.</text>
</comment>
<dbReference type="GeneID" id="18257703"/>
<dbReference type="PROSITE" id="PS01309">
    <property type="entry name" value="UPF0057"/>
    <property type="match status" value="1"/>
</dbReference>
<dbReference type="AlphaFoldDB" id="G0S7K6"/>
<dbReference type="OrthoDB" id="2802411at2759"/>